<proteinExistence type="predicted"/>
<reference evidence="1" key="1">
    <citation type="submission" date="2015-12" db="EMBL/GenBank/DDBJ databases">
        <title>Update maize B73 reference genome by single molecule sequencing technologies.</title>
        <authorList>
            <consortium name="Maize Genome Sequencing Project"/>
            <person name="Ware D."/>
        </authorList>
    </citation>
    <scope>NUCLEOTIDE SEQUENCE [LARGE SCALE GENOMIC DNA]</scope>
    <source>
        <tissue evidence="1">Seedling</tissue>
    </source>
</reference>
<name>A0A1D6KWB9_MAIZE</name>
<organism evidence="1">
    <name type="scientific">Zea mays</name>
    <name type="common">Maize</name>
    <dbReference type="NCBI Taxonomy" id="4577"/>
    <lineage>
        <taxon>Eukaryota</taxon>
        <taxon>Viridiplantae</taxon>
        <taxon>Streptophyta</taxon>
        <taxon>Embryophyta</taxon>
        <taxon>Tracheophyta</taxon>
        <taxon>Spermatophyta</taxon>
        <taxon>Magnoliopsida</taxon>
        <taxon>Liliopsida</taxon>
        <taxon>Poales</taxon>
        <taxon>Poaceae</taxon>
        <taxon>PACMAD clade</taxon>
        <taxon>Panicoideae</taxon>
        <taxon>Andropogonodae</taxon>
        <taxon>Andropogoneae</taxon>
        <taxon>Tripsacinae</taxon>
        <taxon>Zea</taxon>
    </lineage>
</organism>
<dbReference type="ExpressionAtlas" id="A0A1D6KWB9">
    <property type="expression patterns" value="baseline"/>
</dbReference>
<evidence type="ECO:0000313" key="1">
    <source>
        <dbReference type="EMBL" id="ONM06769.1"/>
    </source>
</evidence>
<dbReference type="AlphaFoldDB" id="A0A1D6KWB9"/>
<sequence>MPASSPLADVLWPAPFDGPATARLRQVRTPPFPSSSFWKDSANFSRHPHHPPAQVPRGEHHHFLQPIVSAPRCSPQCPQTVRHNVQEKRHVNDSVAEPHSCPRETICKVLNHLEQMIVVLFLSTKHHKREGGAEGIVTYHLNVL</sequence>
<protein>
    <submittedName>
        <fullName evidence="1">Uncharacterized protein</fullName>
    </submittedName>
</protein>
<gene>
    <name evidence="1" type="ORF">ZEAMMB73_Zm00001d033107</name>
</gene>
<accession>A0A1D6KWB9</accession>
<dbReference type="EMBL" id="CM007647">
    <property type="protein sequence ID" value="ONM06769.1"/>
    <property type="molecule type" value="Genomic_DNA"/>
</dbReference>